<dbReference type="PANTHER" id="PTHR12585:SF69">
    <property type="entry name" value="FI11703P"/>
    <property type="match status" value="1"/>
</dbReference>
<dbReference type="STRING" id="1266660.A0A1G4JK96"/>
<dbReference type="InterPro" id="IPR023093">
    <property type="entry name" value="ScpA-like_C"/>
</dbReference>
<keyword evidence="8" id="KW-1185">Reference proteome</keyword>
<feature type="region of interest" description="Disordered" evidence="4">
    <location>
        <begin position="471"/>
        <end position="494"/>
    </location>
</feature>
<evidence type="ECO:0000256" key="2">
    <source>
        <dbReference type="ARBA" id="ARBA00009870"/>
    </source>
</evidence>
<evidence type="ECO:0000259" key="5">
    <source>
        <dbReference type="Pfam" id="PF04824"/>
    </source>
</evidence>
<comment type="similarity">
    <text evidence="2">Belongs to the rad21 family.</text>
</comment>
<dbReference type="GO" id="GO:0000794">
    <property type="term" value="C:condensed nuclear chromosome"/>
    <property type="evidence" value="ECO:0007669"/>
    <property type="project" value="EnsemblFungi"/>
</dbReference>
<protein>
    <submittedName>
        <fullName evidence="7">LADA_0F06282g1_1</fullName>
    </submittedName>
</protein>
<evidence type="ECO:0000313" key="8">
    <source>
        <dbReference type="Proteomes" id="UP000190274"/>
    </source>
</evidence>
<organism evidence="7 8">
    <name type="scientific">Lachancea dasiensis</name>
    <dbReference type="NCBI Taxonomy" id="1072105"/>
    <lineage>
        <taxon>Eukaryota</taxon>
        <taxon>Fungi</taxon>
        <taxon>Dikarya</taxon>
        <taxon>Ascomycota</taxon>
        <taxon>Saccharomycotina</taxon>
        <taxon>Saccharomycetes</taxon>
        <taxon>Saccharomycetales</taxon>
        <taxon>Saccharomycetaceae</taxon>
        <taxon>Lachancea</taxon>
    </lineage>
</organism>
<dbReference type="Gene3D" id="1.10.10.580">
    <property type="entry name" value="Structural maintenance of chromosome 1. Chain E"/>
    <property type="match status" value="1"/>
</dbReference>
<name>A0A1G4JK96_9SACH</name>
<dbReference type="GO" id="GO:0030892">
    <property type="term" value="C:mitotic cohesin complex"/>
    <property type="evidence" value="ECO:0007669"/>
    <property type="project" value="EnsemblFungi"/>
</dbReference>
<dbReference type="InterPro" id="IPR006910">
    <property type="entry name" value="Rad21_Rec8_N"/>
</dbReference>
<dbReference type="OrthoDB" id="10071381at2759"/>
<feature type="domain" description="Rad21/Rec8-like protein N-terminal" evidence="6">
    <location>
        <begin position="15"/>
        <end position="111"/>
    </location>
</feature>
<dbReference type="GO" id="GO:0005739">
    <property type="term" value="C:mitochondrion"/>
    <property type="evidence" value="ECO:0007669"/>
    <property type="project" value="EnsemblFungi"/>
</dbReference>
<dbReference type="GO" id="GO:0003682">
    <property type="term" value="F:chromatin binding"/>
    <property type="evidence" value="ECO:0007669"/>
    <property type="project" value="EnsemblFungi"/>
</dbReference>
<feature type="domain" description="Rad21/Rec8-like protein C-terminal eukaryotic" evidence="5">
    <location>
        <begin position="526"/>
        <end position="564"/>
    </location>
</feature>
<dbReference type="GO" id="GO:0006915">
    <property type="term" value="P:apoptotic process"/>
    <property type="evidence" value="ECO:0007669"/>
    <property type="project" value="EnsemblFungi"/>
</dbReference>
<evidence type="ECO:0000256" key="3">
    <source>
        <dbReference type="ARBA" id="ARBA00023242"/>
    </source>
</evidence>
<evidence type="ECO:0000256" key="1">
    <source>
        <dbReference type="ARBA" id="ARBA00004123"/>
    </source>
</evidence>
<evidence type="ECO:0000313" key="7">
    <source>
        <dbReference type="EMBL" id="SCU90761.1"/>
    </source>
</evidence>
<dbReference type="Pfam" id="PF04824">
    <property type="entry name" value="Rad21_Rec8"/>
    <property type="match status" value="1"/>
</dbReference>
<feature type="region of interest" description="Disordered" evidence="4">
    <location>
        <begin position="254"/>
        <end position="327"/>
    </location>
</feature>
<dbReference type="GO" id="GO:0034087">
    <property type="term" value="P:establishment of mitotic sister chromatid cohesion"/>
    <property type="evidence" value="ECO:0007669"/>
    <property type="project" value="EnsemblFungi"/>
</dbReference>
<sequence>MTTEATTRAPTFIQLTTSNGPLAQIWLASNMSHSLSRTISQQTDIIKSVEEIAKVAGCSLSSENIEPITLRASGELLHGVVRVYSRKTSLLLNDIKDTLSRMTSLFKSAPVNLIVQMERTTLANPSHYLLQDAVTEREVLQVPGLEFLGERTTSKDLMENERSMERHVQGAAQWDSSIELGRNIRPTDELGFNQSSILDLDFDIDDTATKAVGEGTNTSISKSAQTTGSALIQEDDFSGDEHLDWDLGFRDESANLVDEPGSDKSVEVGRRASLQEPHEEHTEFDFDLGLDKVDDERPSQEGEDNQALGVPVTSPPPSNHPVLPSRLRPITTDEDTELRDEIVKVTQLRSDLPDAEIQSGIPHISRKPEKRVWTQIVNKFDFIPDHILKNLLPYQNAKRPRVSNDVPEIEADPQFSSSLEIGEDLITDFENNTGHPDDGGLLSTWDDGQDQDMEIEDNLEVDNGVAQSISAANSSSLESHAGSDTAGNDLPQGVDTMAGQLRAQFTGHQEISFFRYLENRAEAPPTRKEASKAFLEILTLATMDCVHTSQQRDFEDIMITAKASLYSNFIDI</sequence>
<gene>
    <name evidence="7" type="ORF">LADA_0F06282G</name>
</gene>
<dbReference type="GO" id="GO:0007076">
    <property type="term" value="P:mitotic chromosome condensation"/>
    <property type="evidence" value="ECO:0007669"/>
    <property type="project" value="EnsemblFungi"/>
</dbReference>
<dbReference type="GO" id="GO:0000086">
    <property type="term" value="P:G2/M transition of mitotic cell cycle"/>
    <property type="evidence" value="ECO:0007669"/>
    <property type="project" value="EnsemblFungi"/>
</dbReference>
<dbReference type="AlphaFoldDB" id="A0A1G4JK96"/>
<feature type="compositionally biased region" description="Basic and acidic residues" evidence="4">
    <location>
        <begin position="261"/>
        <end position="270"/>
    </location>
</feature>
<dbReference type="EMBL" id="LT598458">
    <property type="protein sequence ID" value="SCU90761.1"/>
    <property type="molecule type" value="Genomic_DNA"/>
</dbReference>
<dbReference type="PANTHER" id="PTHR12585">
    <property type="entry name" value="SCC1 / RAD21 FAMILY MEMBER"/>
    <property type="match status" value="1"/>
</dbReference>
<feature type="region of interest" description="Disordered" evidence="4">
    <location>
        <begin position="428"/>
        <end position="448"/>
    </location>
</feature>
<comment type="subcellular location">
    <subcellularLocation>
        <location evidence="1">Nucleus</location>
    </subcellularLocation>
</comment>
<dbReference type="Proteomes" id="UP000190274">
    <property type="component" value="Chromosome F"/>
</dbReference>
<dbReference type="Pfam" id="PF04825">
    <property type="entry name" value="Rad21_Rec8_N"/>
    <property type="match status" value="1"/>
</dbReference>
<dbReference type="InterPro" id="IPR006909">
    <property type="entry name" value="Rad21/Rec8_C_eu"/>
</dbReference>
<accession>A0A1G4JK96</accession>
<feature type="compositionally biased region" description="Basic and acidic residues" evidence="4">
    <location>
        <begin position="276"/>
        <end position="300"/>
    </location>
</feature>
<reference evidence="7 8" key="1">
    <citation type="submission" date="2016-03" db="EMBL/GenBank/DDBJ databases">
        <authorList>
            <person name="Devillers H."/>
        </authorList>
    </citation>
    <scope>NUCLEOTIDE SEQUENCE [LARGE SCALE GENOMIC DNA]</scope>
    <source>
        <strain evidence="7">CBS 10888</strain>
    </source>
</reference>
<keyword evidence="3" id="KW-0539">Nucleus</keyword>
<dbReference type="InterPro" id="IPR039781">
    <property type="entry name" value="Rad21/Rec8-like"/>
</dbReference>
<evidence type="ECO:0000259" key="6">
    <source>
        <dbReference type="Pfam" id="PF04825"/>
    </source>
</evidence>
<dbReference type="InterPro" id="IPR036390">
    <property type="entry name" value="WH_DNA-bd_sf"/>
</dbReference>
<feature type="compositionally biased region" description="Low complexity" evidence="4">
    <location>
        <begin position="471"/>
        <end position="480"/>
    </location>
</feature>
<dbReference type="GO" id="GO:0019901">
    <property type="term" value="F:protein kinase binding"/>
    <property type="evidence" value="ECO:0007669"/>
    <property type="project" value="EnsemblFungi"/>
</dbReference>
<evidence type="ECO:0000256" key="4">
    <source>
        <dbReference type="SAM" id="MobiDB-lite"/>
    </source>
</evidence>
<dbReference type="GO" id="GO:1990414">
    <property type="term" value="P:replication-born double-strand break repair via sister chromatid exchange"/>
    <property type="evidence" value="ECO:0007669"/>
    <property type="project" value="EnsemblFungi"/>
</dbReference>
<dbReference type="SUPFAM" id="SSF46785">
    <property type="entry name" value="Winged helix' DNA-binding domain"/>
    <property type="match status" value="1"/>
</dbReference>
<proteinExistence type="inferred from homology"/>